<dbReference type="OrthoDB" id="10032492at2759"/>
<dbReference type="Pfam" id="PF10277">
    <property type="entry name" value="Frag1"/>
    <property type="match status" value="1"/>
</dbReference>
<keyword evidence="2" id="KW-0472">Membrane</keyword>
<evidence type="ECO:0000256" key="2">
    <source>
        <dbReference type="SAM" id="Phobius"/>
    </source>
</evidence>
<proteinExistence type="predicted"/>
<feature type="transmembrane region" description="Helical" evidence="2">
    <location>
        <begin position="269"/>
        <end position="287"/>
    </location>
</feature>
<dbReference type="RefSeq" id="XP_046018871.1">
    <property type="nucleotide sequence ID" value="XM_046157901.1"/>
</dbReference>
<organism evidence="4 5">
    <name type="scientific">Microdochium trichocladiopsis</name>
    <dbReference type="NCBI Taxonomy" id="1682393"/>
    <lineage>
        <taxon>Eukaryota</taxon>
        <taxon>Fungi</taxon>
        <taxon>Dikarya</taxon>
        <taxon>Ascomycota</taxon>
        <taxon>Pezizomycotina</taxon>
        <taxon>Sordariomycetes</taxon>
        <taxon>Xylariomycetidae</taxon>
        <taxon>Xylariales</taxon>
        <taxon>Microdochiaceae</taxon>
        <taxon>Microdochium</taxon>
    </lineage>
</organism>
<feature type="domain" description="CWH43-like N-terminal" evidence="3">
    <location>
        <begin position="33"/>
        <end position="281"/>
    </location>
</feature>
<feature type="transmembrane region" description="Helical" evidence="2">
    <location>
        <begin position="32"/>
        <end position="56"/>
    </location>
</feature>
<name>A0A9P8YJY7_9PEZI</name>
<evidence type="ECO:0000256" key="1">
    <source>
        <dbReference type="SAM" id="MobiDB-lite"/>
    </source>
</evidence>
<keyword evidence="5" id="KW-1185">Reference proteome</keyword>
<sequence length="309" mass="34337">MPQTRHDATSHSTSTTTTTSVPRLPASLRLRLHYFPLVAGTVWFATLTTLLLRWVFLGRPRYPEQANPDVPFISDIAAQTLKPVFIVGCAVTGVFFFGTVFGVSHVRCSPDLYRVEGGSLTHYRDDATDEENPQDRGALVTTKPASPGERKKKETSVATTTIVSFFAQLTGFTAALSLCLLSVFDTVDYSVQHHYLLMVTFAGLWLSAALTTALWRDQLWFTGPPGLAGLRKWVTINAILVVVQLVVGVLFVALMYAQEHRWAGYCEWTLTYLGAFWLLSFVGFVRVREDEKNEAVESVEAERQPLLGA</sequence>
<dbReference type="EMBL" id="JAGTJQ010000001">
    <property type="protein sequence ID" value="KAH7040816.1"/>
    <property type="molecule type" value="Genomic_DNA"/>
</dbReference>
<keyword evidence="2" id="KW-1133">Transmembrane helix</keyword>
<feature type="region of interest" description="Disordered" evidence="1">
    <location>
        <begin position="1"/>
        <end position="20"/>
    </location>
</feature>
<reference evidence="4" key="1">
    <citation type="journal article" date="2021" name="Nat. Commun.">
        <title>Genetic determinants of endophytism in the Arabidopsis root mycobiome.</title>
        <authorList>
            <person name="Mesny F."/>
            <person name="Miyauchi S."/>
            <person name="Thiergart T."/>
            <person name="Pickel B."/>
            <person name="Atanasova L."/>
            <person name="Karlsson M."/>
            <person name="Huettel B."/>
            <person name="Barry K.W."/>
            <person name="Haridas S."/>
            <person name="Chen C."/>
            <person name="Bauer D."/>
            <person name="Andreopoulos W."/>
            <person name="Pangilinan J."/>
            <person name="LaButti K."/>
            <person name="Riley R."/>
            <person name="Lipzen A."/>
            <person name="Clum A."/>
            <person name="Drula E."/>
            <person name="Henrissat B."/>
            <person name="Kohler A."/>
            <person name="Grigoriev I.V."/>
            <person name="Martin F.M."/>
            <person name="Hacquard S."/>
        </authorList>
    </citation>
    <scope>NUCLEOTIDE SEQUENCE</scope>
    <source>
        <strain evidence="4">MPI-CAGE-CH-0230</strain>
    </source>
</reference>
<feature type="compositionally biased region" description="Low complexity" evidence="1">
    <location>
        <begin position="10"/>
        <end position="20"/>
    </location>
</feature>
<comment type="caution">
    <text evidence="4">The sequence shown here is derived from an EMBL/GenBank/DDBJ whole genome shotgun (WGS) entry which is preliminary data.</text>
</comment>
<protein>
    <submittedName>
        <fullName evidence="4">Frag1/DRAM/Sfk1</fullName>
    </submittedName>
</protein>
<dbReference type="Proteomes" id="UP000756346">
    <property type="component" value="Unassembled WGS sequence"/>
</dbReference>
<dbReference type="InterPro" id="IPR019402">
    <property type="entry name" value="CWH43_N"/>
</dbReference>
<feature type="transmembrane region" description="Helical" evidence="2">
    <location>
        <begin position="195"/>
        <end position="215"/>
    </location>
</feature>
<evidence type="ECO:0000259" key="3">
    <source>
        <dbReference type="Pfam" id="PF10277"/>
    </source>
</evidence>
<accession>A0A9P8YJY7</accession>
<feature type="transmembrane region" description="Helical" evidence="2">
    <location>
        <begin position="236"/>
        <end position="257"/>
    </location>
</feature>
<dbReference type="AlphaFoldDB" id="A0A9P8YJY7"/>
<feature type="region of interest" description="Disordered" evidence="1">
    <location>
        <begin position="124"/>
        <end position="153"/>
    </location>
</feature>
<evidence type="ECO:0000313" key="5">
    <source>
        <dbReference type="Proteomes" id="UP000756346"/>
    </source>
</evidence>
<keyword evidence="2" id="KW-0812">Transmembrane</keyword>
<evidence type="ECO:0000313" key="4">
    <source>
        <dbReference type="EMBL" id="KAH7040816.1"/>
    </source>
</evidence>
<feature type="transmembrane region" description="Helical" evidence="2">
    <location>
        <begin position="84"/>
        <end position="104"/>
    </location>
</feature>
<gene>
    <name evidence="4" type="ORF">B0I36DRAFT_358066</name>
</gene>
<dbReference type="GeneID" id="70187447"/>
<feature type="transmembrane region" description="Helical" evidence="2">
    <location>
        <begin position="157"/>
        <end position="183"/>
    </location>
</feature>